<dbReference type="AlphaFoldDB" id="L1JX23"/>
<accession>L1JX23</accession>
<proteinExistence type="predicted"/>
<dbReference type="PaxDb" id="55529-EKX52869"/>
<name>L1JX23_GUITC</name>
<evidence type="ECO:0000313" key="2">
    <source>
        <dbReference type="EnsemblProtists" id="EKX52869"/>
    </source>
</evidence>
<organism evidence="1">
    <name type="scientific">Guillardia theta (strain CCMP2712)</name>
    <name type="common">Cryptophyte</name>
    <dbReference type="NCBI Taxonomy" id="905079"/>
    <lineage>
        <taxon>Eukaryota</taxon>
        <taxon>Cryptophyceae</taxon>
        <taxon>Pyrenomonadales</taxon>
        <taxon>Geminigeraceae</taxon>
        <taxon>Guillardia</taxon>
    </lineage>
</organism>
<evidence type="ECO:0000313" key="1">
    <source>
        <dbReference type="EMBL" id="EKX52869.1"/>
    </source>
</evidence>
<protein>
    <submittedName>
        <fullName evidence="1 2">Uncharacterized protein</fullName>
    </submittedName>
</protein>
<dbReference type="KEGG" id="gtt:GUITHDRAFT_101323"/>
<reference evidence="3" key="2">
    <citation type="submission" date="2012-11" db="EMBL/GenBank/DDBJ databases">
        <authorList>
            <person name="Kuo A."/>
            <person name="Curtis B.A."/>
            <person name="Tanifuji G."/>
            <person name="Burki F."/>
            <person name="Gruber A."/>
            <person name="Irimia M."/>
            <person name="Maruyama S."/>
            <person name="Arias M.C."/>
            <person name="Ball S.G."/>
            <person name="Gile G.H."/>
            <person name="Hirakawa Y."/>
            <person name="Hopkins J.F."/>
            <person name="Rensing S.A."/>
            <person name="Schmutz J."/>
            <person name="Symeonidi A."/>
            <person name="Elias M."/>
            <person name="Eveleigh R.J."/>
            <person name="Herman E.K."/>
            <person name="Klute M.J."/>
            <person name="Nakayama T."/>
            <person name="Obornik M."/>
            <person name="Reyes-Prieto A."/>
            <person name="Armbrust E.V."/>
            <person name="Aves S.J."/>
            <person name="Beiko R.G."/>
            <person name="Coutinho P."/>
            <person name="Dacks J.B."/>
            <person name="Durnford D.G."/>
            <person name="Fast N.M."/>
            <person name="Green B.R."/>
            <person name="Grisdale C."/>
            <person name="Hempe F."/>
            <person name="Henrissat B."/>
            <person name="Hoppner M.P."/>
            <person name="Ishida K.-I."/>
            <person name="Kim E."/>
            <person name="Koreny L."/>
            <person name="Kroth P.G."/>
            <person name="Liu Y."/>
            <person name="Malik S.-B."/>
            <person name="Maier U.G."/>
            <person name="McRose D."/>
            <person name="Mock T."/>
            <person name="Neilson J.A."/>
            <person name="Onodera N.T."/>
            <person name="Poole A.M."/>
            <person name="Pritham E.J."/>
            <person name="Richards T.A."/>
            <person name="Rocap G."/>
            <person name="Roy S.W."/>
            <person name="Sarai C."/>
            <person name="Schaack S."/>
            <person name="Shirato S."/>
            <person name="Slamovits C.H."/>
            <person name="Spencer D.F."/>
            <person name="Suzuki S."/>
            <person name="Worden A.Z."/>
            <person name="Zauner S."/>
            <person name="Barry K."/>
            <person name="Bell C."/>
            <person name="Bharti A.K."/>
            <person name="Crow J.A."/>
            <person name="Grimwood J."/>
            <person name="Kramer R."/>
            <person name="Lindquist E."/>
            <person name="Lucas S."/>
            <person name="Salamov A."/>
            <person name="McFadden G.I."/>
            <person name="Lane C.E."/>
            <person name="Keeling P.J."/>
            <person name="Gray M.W."/>
            <person name="Grigoriev I.V."/>
            <person name="Archibald J.M."/>
        </authorList>
    </citation>
    <scope>NUCLEOTIDE SEQUENCE</scope>
    <source>
        <strain evidence="3">CCMP2712</strain>
    </source>
</reference>
<gene>
    <name evidence="1" type="ORF">GUITHDRAFT_101323</name>
</gene>
<keyword evidence="3" id="KW-1185">Reference proteome</keyword>
<reference evidence="1 3" key="1">
    <citation type="journal article" date="2012" name="Nature">
        <title>Algal genomes reveal evolutionary mosaicism and the fate of nucleomorphs.</title>
        <authorList>
            <consortium name="DOE Joint Genome Institute"/>
            <person name="Curtis B.A."/>
            <person name="Tanifuji G."/>
            <person name="Burki F."/>
            <person name="Gruber A."/>
            <person name="Irimia M."/>
            <person name="Maruyama S."/>
            <person name="Arias M.C."/>
            <person name="Ball S.G."/>
            <person name="Gile G.H."/>
            <person name="Hirakawa Y."/>
            <person name="Hopkins J.F."/>
            <person name="Kuo A."/>
            <person name="Rensing S.A."/>
            <person name="Schmutz J."/>
            <person name="Symeonidi A."/>
            <person name="Elias M."/>
            <person name="Eveleigh R.J."/>
            <person name="Herman E.K."/>
            <person name="Klute M.J."/>
            <person name="Nakayama T."/>
            <person name="Obornik M."/>
            <person name="Reyes-Prieto A."/>
            <person name="Armbrust E.V."/>
            <person name="Aves S.J."/>
            <person name="Beiko R.G."/>
            <person name="Coutinho P."/>
            <person name="Dacks J.B."/>
            <person name="Durnford D.G."/>
            <person name="Fast N.M."/>
            <person name="Green B.R."/>
            <person name="Grisdale C.J."/>
            <person name="Hempel F."/>
            <person name="Henrissat B."/>
            <person name="Hoppner M.P."/>
            <person name="Ishida K."/>
            <person name="Kim E."/>
            <person name="Koreny L."/>
            <person name="Kroth P.G."/>
            <person name="Liu Y."/>
            <person name="Malik S.B."/>
            <person name="Maier U.G."/>
            <person name="McRose D."/>
            <person name="Mock T."/>
            <person name="Neilson J.A."/>
            <person name="Onodera N.T."/>
            <person name="Poole A.M."/>
            <person name="Pritham E.J."/>
            <person name="Richards T.A."/>
            <person name="Rocap G."/>
            <person name="Roy S.W."/>
            <person name="Sarai C."/>
            <person name="Schaack S."/>
            <person name="Shirato S."/>
            <person name="Slamovits C.H."/>
            <person name="Spencer D.F."/>
            <person name="Suzuki S."/>
            <person name="Worden A.Z."/>
            <person name="Zauner S."/>
            <person name="Barry K."/>
            <person name="Bell C."/>
            <person name="Bharti A.K."/>
            <person name="Crow J.A."/>
            <person name="Grimwood J."/>
            <person name="Kramer R."/>
            <person name="Lindquist E."/>
            <person name="Lucas S."/>
            <person name="Salamov A."/>
            <person name="McFadden G.I."/>
            <person name="Lane C.E."/>
            <person name="Keeling P.J."/>
            <person name="Gray M.W."/>
            <person name="Grigoriev I.V."/>
            <person name="Archibald J.M."/>
        </authorList>
    </citation>
    <scope>NUCLEOTIDE SEQUENCE</scope>
    <source>
        <strain evidence="1 3">CCMP2712</strain>
    </source>
</reference>
<sequence>MQAIDLLQKASECVVEDNSDFQLQIKILALRGDALLMLDQATAASLTVKANRERRINEAIAAARSSPHHIVVKDWRIPGSFK</sequence>
<reference evidence="2" key="3">
    <citation type="submission" date="2015-06" db="UniProtKB">
        <authorList>
            <consortium name="EnsemblProtists"/>
        </authorList>
    </citation>
    <scope>IDENTIFICATION</scope>
</reference>
<dbReference type="Proteomes" id="UP000011087">
    <property type="component" value="Unassembled WGS sequence"/>
</dbReference>
<dbReference type="GeneID" id="17309671"/>
<evidence type="ECO:0000313" key="3">
    <source>
        <dbReference type="Proteomes" id="UP000011087"/>
    </source>
</evidence>
<dbReference type="EnsemblProtists" id="EKX52869">
    <property type="protein sequence ID" value="EKX52869"/>
    <property type="gene ID" value="GUITHDRAFT_101323"/>
</dbReference>
<dbReference type="EMBL" id="JH992971">
    <property type="protein sequence ID" value="EKX52869.1"/>
    <property type="molecule type" value="Genomic_DNA"/>
</dbReference>
<dbReference type="RefSeq" id="XP_005839849.1">
    <property type="nucleotide sequence ID" value="XM_005839792.1"/>
</dbReference>
<dbReference type="HOGENOM" id="CLU_2563278_0_0_1"/>